<reference evidence="1 2" key="1">
    <citation type="submission" date="2016-03" db="EMBL/GenBank/DDBJ databases">
        <title>Draft genome sequence of Acetobacter malorum CECT 7742, a strain isolated from strawberry vinegar.</title>
        <authorList>
            <person name="Sainz F."/>
            <person name="Mas A."/>
            <person name="Torija M.J."/>
        </authorList>
    </citation>
    <scope>NUCLEOTIDE SEQUENCE [LARGE SCALE GENOMIC DNA]</scope>
    <source>
        <strain evidence="1 2">CECT 7742</strain>
    </source>
</reference>
<dbReference type="AlphaFoldDB" id="A0A177G493"/>
<accession>A0A177G493</accession>
<comment type="caution">
    <text evidence="1">The sequence shown here is derived from an EMBL/GenBank/DDBJ whole genome shotgun (WGS) entry which is preliminary data.</text>
</comment>
<evidence type="ECO:0000313" key="1">
    <source>
        <dbReference type="EMBL" id="OAG75122.1"/>
    </source>
</evidence>
<name>A0A177G493_9PROT</name>
<protein>
    <submittedName>
        <fullName evidence="1">Uncharacterized protein</fullName>
    </submittedName>
</protein>
<dbReference type="EMBL" id="LVHD01000127">
    <property type="protein sequence ID" value="OAG75122.1"/>
    <property type="molecule type" value="Genomic_DNA"/>
</dbReference>
<gene>
    <name evidence="1" type="ORF">Amal_03708</name>
</gene>
<sequence>MKTCSHNPVQNRIGDRENGHALMVRHVSADKGHSLVLGDALGRIIQRFKKAIAPLCAGFFQNGEIGNSFLRINHCGQQRGVGCHNHILRQTTLEPQSRNAKI</sequence>
<dbReference type="Proteomes" id="UP000077349">
    <property type="component" value="Unassembled WGS sequence"/>
</dbReference>
<organism evidence="1 2">
    <name type="scientific">Acetobacter malorum</name>
    <dbReference type="NCBI Taxonomy" id="178901"/>
    <lineage>
        <taxon>Bacteria</taxon>
        <taxon>Pseudomonadati</taxon>
        <taxon>Pseudomonadota</taxon>
        <taxon>Alphaproteobacteria</taxon>
        <taxon>Acetobacterales</taxon>
        <taxon>Acetobacteraceae</taxon>
        <taxon>Acetobacter</taxon>
    </lineage>
</organism>
<evidence type="ECO:0000313" key="2">
    <source>
        <dbReference type="Proteomes" id="UP000077349"/>
    </source>
</evidence>
<proteinExistence type="predicted"/>